<comment type="similarity">
    <text evidence="1">Belongs to the caleosin family.</text>
</comment>
<dbReference type="PANTHER" id="PTHR31495:SF37">
    <property type="entry name" value="PLANT SEED PEROXYGENASE"/>
    <property type="match status" value="1"/>
</dbReference>
<dbReference type="InterPro" id="IPR007736">
    <property type="entry name" value="Caleosin-related"/>
</dbReference>
<accession>A0AAD8K0K0</accession>
<keyword evidence="2" id="KW-0472">Membrane</keyword>
<dbReference type="PANTHER" id="PTHR31495">
    <property type="entry name" value="PEROXYGENASE 3-RELATED"/>
    <property type="match status" value="1"/>
</dbReference>
<proteinExistence type="inferred from homology"/>
<dbReference type="Proteomes" id="UP001229421">
    <property type="component" value="Unassembled WGS sequence"/>
</dbReference>
<keyword evidence="2" id="KW-0812">Transmembrane</keyword>
<dbReference type="GO" id="GO:0004497">
    <property type="term" value="F:monooxygenase activity"/>
    <property type="evidence" value="ECO:0007669"/>
    <property type="project" value="TreeGrafter"/>
</dbReference>
<comment type="caution">
    <text evidence="3">The sequence shown here is derived from an EMBL/GenBank/DDBJ whole genome shotgun (WGS) entry which is preliminary data.</text>
</comment>
<evidence type="ECO:0000313" key="3">
    <source>
        <dbReference type="EMBL" id="KAK1413414.1"/>
    </source>
</evidence>
<sequence>MEINQEPVSMSTVAPRAPVTAERPVRVDLELSIPKPYLARAMAAPDMDHPDGTPEKMARGMSVLQQHVAFFDNDYNNIVYPWETYIGMRKIGFNIVISLLATVFINVGLSYSTLPGWFPSLLFPIYINNIHKVKHGSDTGAFDTEGRYMPVQFENMFSKYAKTQPNKLTYAEVWKMTEGNRVLYDLYGSTAAKLEWTILFMLAKDEDGMLPKEAVRGCFDGSLFDYLAKRNNASHEKTS</sequence>
<keyword evidence="4" id="KW-1185">Reference proteome</keyword>
<evidence type="ECO:0008006" key="5">
    <source>
        <dbReference type="Google" id="ProtNLM"/>
    </source>
</evidence>
<feature type="transmembrane region" description="Helical" evidence="2">
    <location>
        <begin position="91"/>
        <end position="111"/>
    </location>
</feature>
<name>A0AAD8K0K0_TARER</name>
<gene>
    <name evidence="3" type="ORF">QVD17_35187</name>
</gene>
<dbReference type="Pfam" id="PF05042">
    <property type="entry name" value="Caleosin"/>
    <property type="match status" value="1"/>
</dbReference>
<evidence type="ECO:0000256" key="1">
    <source>
        <dbReference type="ARBA" id="ARBA00006765"/>
    </source>
</evidence>
<protein>
    <recommendedName>
        <fullName evidence="5">Peroxygenase</fullName>
    </recommendedName>
</protein>
<evidence type="ECO:0000256" key="2">
    <source>
        <dbReference type="SAM" id="Phobius"/>
    </source>
</evidence>
<dbReference type="AlphaFoldDB" id="A0AAD8K0K0"/>
<organism evidence="3 4">
    <name type="scientific">Tagetes erecta</name>
    <name type="common">African marigold</name>
    <dbReference type="NCBI Taxonomy" id="13708"/>
    <lineage>
        <taxon>Eukaryota</taxon>
        <taxon>Viridiplantae</taxon>
        <taxon>Streptophyta</taxon>
        <taxon>Embryophyta</taxon>
        <taxon>Tracheophyta</taxon>
        <taxon>Spermatophyta</taxon>
        <taxon>Magnoliopsida</taxon>
        <taxon>eudicotyledons</taxon>
        <taxon>Gunneridae</taxon>
        <taxon>Pentapetalae</taxon>
        <taxon>asterids</taxon>
        <taxon>campanulids</taxon>
        <taxon>Asterales</taxon>
        <taxon>Asteraceae</taxon>
        <taxon>Asteroideae</taxon>
        <taxon>Heliantheae alliance</taxon>
        <taxon>Tageteae</taxon>
        <taxon>Tagetes</taxon>
    </lineage>
</organism>
<keyword evidence="2" id="KW-1133">Transmembrane helix</keyword>
<dbReference type="EMBL" id="JAUHHV010000009">
    <property type="protein sequence ID" value="KAK1413414.1"/>
    <property type="molecule type" value="Genomic_DNA"/>
</dbReference>
<reference evidence="3" key="1">
    <citation type="journal article" date="2023" name="bioRxiv">
        <title>Improved chromosome-level genome assembly for marigold (Tagetes erecta).</title>
        <authorList>
            <person name="Jiang F."/>
            <person name="Yuan L."/>
            <person name="Wang S."/>
            <person name="Wang H."/>
            <person name="Xu D."/>
            <person name="Wang A."/>
            <person name="Fan W."/>
        </authorList>
    </citation>
    <scope>NUCLEOTIDE SEQUENCE</scope>
    <source>
        <strain evidence="3">WSJ</strain>
        <tissue evidence="3">Leaf</tissue>
    </source>
</reference>
<evidence type="ECO:0000313" key="4">
    <source>
        <dbReference type="Proteomes" id="UP001229421"/>
    </source>
</evidence>
<dbReference type="GO" id="GO:0005509">
    <property type="term" value="F:calcium ion binding"/>
    <property type="evidence" value="ECO:0007669"/>
    <property type="project" value="TreeGrafter"/>
</dbReference>